<evidence type="ECO:0000256" key="2">
    <source>
        <dbReference type="SAM" id="SignalP"/>
    </source>
</evidence>
<dbReference type="InterPro" id="IPR035940">
    <property type="entry name" value="CAP_sf"/>
</dbReference>
<feature type="chain" id="PRO_5035168329" description="SCP domain-containing protein" evidence="2">
    <location>
        <begin position="22"/>
        <end position="390"/>
    </location>
</feature>
<organism evidence="4 5">
    <name type="scientific">Volvox africanus</name>
    <dbReference type="NCBI Taxonomy" id="51714"/>
    <lineage>
        <taxon>Eukaryota</taxon>
        <taxon>Viridiplantae</taxon>
        <taxon>Chlorophyta</taxon>
        <taxon>core chlorophytes</taxon>
        <taxon>Chlorophyceae</taxon>
        <taxon>CS clade</taxon>
        <taxon>Chlamydomonadales</taxon>
        <taxon>Volvocaceae</taxon>
        <taxon>Volvox</taxon>
    </lineage>
</organism>
<feature type="domain" description="SCP" evidence="3">
    <location>
        <begin position="225"/>
        <end position="373"/>
    </location>
</feature>
<sequence>MITIRRFFVSAVLACLLHAKAEQLSSDQGPSPGRRTVIETVFSNTERKLEDELPKRVLDSTTIGAQASSSRRSAALTRSGRQLQIRVWRLPDPPPSSPPMLPNEPPTAPPAPYLPALPRPPRPPPRPQLRPPPPPVRLRTPLAPLPTPPPPSPTPPPPPALIPPKRPSPTTPPSVRASPQPPRRPSPPPPAPSPPRPSTPGENIIGPTSELNDVTAADFAGGNCSDISTLVSNSNMYRGWHQSPPLAWSSTIAAEAQAYAEVLAAQQCELEHAGMGGECLYGAEMYPKPDWSCKRAIDAWYSEEKLYDFTVSNPYDYNIPRGTGHFAQLVWANSSVFGCGVGKADVPMSRMPGGYGGCKVVVCRYKSSIKASNVAFLQNVFPPKGTTVKK</sequence>
<name>A0A8J4EZE8_9CHLO</name>
<dbReference type="PANTHER" id="PTHR10334">
    <property type="entry name" value="CYSTEINE-RICH SECRETORY PROTEIN-RELATED"/>
    <property type="match status" value="1"/>
</dbReference>
<dbReference type="PRINTS" id="PR00837">
    <property type="entry name" value="V5TPXLIKE"/>
</dbReference>
<dbReference type="InterPro" id="IPR014044">
    <property type="entry name" value="CAP_dom"/>
</dbReference>
<keyword evidence="2" id="KW-0732">Signal</keyword>
<gene>
    <name evidence="4" type="ORF">Vafri_9974</name>
</gene>
<dbReference type="Proteomes" id="UP000747399">
    <property type="component" value="Unassembled WGS sequence"/>
</dbReference>
<feature type="compositionally biased region" description="Pro residues" evidence="1">
    <location>
        <begin position="179"/>
        <end position="198"/>
    </location>
</feature>
<dbReference type="EMBL" id="BNCO01000017">
    <property type="protein sequence ID" value="GIL54442.1"/>
    <property type="molecule type" value="Genomic_DNA"/>
</dbReference>
<dbReference type="SUPFAM" id="SSF55797">
    <property type="entry name" value="PR-1-like"/>
    <property type="match status" value="1"/>
</dbReference>
<evidence type="ECO:0000313" key="4">
    <source>
        <dbReference type="EMBL" id="GIL54442.1"/>
    </source>
</evidence>
<feature type="compositionally biased region" description="Pro residues" evidence="1">
    <location>
        <begin position="91"/>
        <end position="136"/>
    </location>
</feature>
<reference evidence="4" key="1">
    <citation type="journal article" date="2021" name="Proc. Natl. Acad. Sci. U.S.A.">
        <title>Three genomes in the algal genus Volvox reveal the fate of a haploid sex-determining region after a transition to homothallism.</title>
        <authorList>
            <person name="Yamamoto K."/>
            <person name="Hamaji T."/>
            <person name="Kawai-Toyooka H."/>
            <person name="Matsuzaki R."/>
            <person name="Takahashi F."/>
            <person name="Nishimura Y."/>
            <person name="Kawachi M."/>
            <person name="Noguchi H."/>
            <person name="Minakuchi Y."/>
            <person name="Umen J.G."/>
            <person name="Toyoda A."/>
            <person name="Nozaki H."/>
        </authorList>
    </citation>
    <scope>NUCLEOTIDE SEQUENCE</scope>
    <source>
        <strain evidence="4">NIES-3780</strain>
    </source>
</reference>
<protein>
    <recommendedName>
        <fullName evidence="3">SCP domain-containing protein</fullName>
    </recommendedName>
</protein>
<keyword evidence="5" id="KW-1185">Reference proteome</keyword>
<feature type="compositionally biased region" description="Low complexity" evidence="1">
    <location>
        <begin position="65"/>
        <end position="81"/>
    </location>
</feature>
<feature type="signal peptide" evidence="2">
    <location>
        <begin position="1"/>
        <end position="21"/>
    </location>
</feature>
<dbReference type="Gene3D" id="3.40.33.10">
    <property type="entry name" value="CAP"/>
    <property type="match status" value="1"/>
</dbReference>
<feature type="compositionally biased region" description="Pro residues" evidence="1">
    <location>
        <begin position="143"/>
        <end position="172"/>
    </location>
</feature>
<accession>A0A8J4EZE8</accession>
<comment type="caution">
    <text evidence="4">The sequence shown here is derived from an EMBL/GenBank/DDBJ whole genome shotgun (WGS) entry which is preliminary data.</text>
</comment>
<dbReference type="SMART" id="SM00198">
    <property type="entry name" value="SCP"/>
    <property type="match status" value="1"/>
</dbReference>
<evidence type="ECO:0000259" key="3">
    <source>
        <dbReference type="SMART" id="SM00198"/>
    </source>
</evidence>
<feature type="region of interest" description="Disordered" evidence="1">
    <location>
        <begin position="63"/>
        <end position="209"/>
    </location>
</feature>
<dbReference type="AlphaFoldDB" id="A0A8J4EZE8"/>
<dbReference type="Pfam" id="PF00188">
    <property type="entry name" value="CAP"/>
    <property type="match status" value="1"/>
</dbReference>
<proteinExistence type="predicted"/>
<evidence type="ECO:0000256" key="1">
    <source>
        <dbReference type="SAM" id="MobiDB-lite"/>
    </source>
</evidence>
<dbReference type="InterPro" id="IPR001283">
    <property type="entry name" value="CRISP-related"/>
</dbReference>
<evidence type="ECO:0000313" key="5">
    <source>
        <dbReference type="Proteomes" id="UP000747399"/>
    </source>
</evidence>